<sequence length="63" mass="7466">MQEMDELYKDCPTHTNTYDVEGVQHKVVSHFIGQRDINDVMMDYAFSRVVNEMLHRVPCFDTE</sequence>
<organism evidence="1 2">
    <name type="scientific">Ruminococcus flavefaciens 007c</name>
    <dbReference type="NCBI Taxonomy" id="1341157"/>
    <lineage>
        <taxon>Bacteria</taxon>
        <taxon>Bacillati</taxon>
        <taxon>Bacillota</taxon>
        <taxon>Clostridia</taxon>
        <taxon>Eubacteriales</taxon>
        <taxon>Oscillospiraceae</taxon>
        <taxon>Ruminococcus</taxon>
    </lineage>
</organism>
<proteinExistence type="predicted"/>
<dbReference type="EMBL" id="ATAX01000022">
    <property type="protein sequence ID" value="EWM53970.1"/>
    <property type="molecule type" value="Genomic_DNA"/>
</dbReference>
<gene>
    <name evidence="1" type="ORF">RF007C_03405</name>
</gene>
<reference evidence="1 2" key="1">
    <citation type="journal article" date="2014" name="PLoS ONE">
        <title>Rumen cellulosomics: divergent fiber-degrading strategies revealed by comparative genome-wide analysis of six ruminococcal strains.</title>
        <authorList>
            <person name="Dassa B."/>
            <person name="Borovok I."/>
            <person name="Ruimy-Israeli V."/>
            <person name="Lamed R."/>
            <person name="Flint H.J."/>
            <person name="Duncan S.H."/>
            <person name="Henrissat B."/>
            <person name="Coutinho P."/>
            <person name="Morrison M."/>
            <person name="Mosoni P."/>
            <person name="Yeoman C.J."/>
            <person name="White B.A."/>
            <person name="Bayer E.A."/>
        </authorList>
    </citation>
    <scope>NUCLEOTIDE SEQUENCE [LARGE SCALE GENOMIC DNA]</scope>
    <source>
        <strain evidence="1 2">007c</strain>
    </source>
</reference>
<accession>W7UZ32</accession>
<name>W7UZ32_RUMFL</name>
<dbReference type="Proteomes" id="UP000019365">
    <property type="component" value="Unassembled WGS sequence"/>
</dbReference>
<evidence type="ECO:0000313" key="1">
    <source>
        <dbReference type="EMBL" id="EWM53970.1"/>
    </source>
</evidence>
<dbReference type="eggNOG" id="ENOG50329NA">
    <property type="taxonomic scope" value="Bacteria"/>
</dbReference>
<dbReference type="AlphaFoldDB" id="W7UZ32"/>
<protein>
    <submittedName>
        <fullName evidence="1">Uncharacterized protein</fullName>
    </submittedName>
</protein>
<evidence type="ECO:0000313" key="2">
    <source>
        <dbReference type="Proteomes" id="UP000019365"/>
    </source>
</evidence>
<comment type="caution">
    <text evidence="1">The sequence shown here is derived from an EMBL/GenBank/DDBJ whole genome shotgun (WGS) entry which is preliminary data.</text>
</comment>
<keyword evidence="2" id="KW-1185">Reference proteome</keyword>